<reference evidence="1 2" key="1">
    <citation type="journal article" date="2020" name="Nature">
        <title>Six reference-quality genomes reveal evolution of bat adaptations.</title>
        <authorList>
            <person name="Jebb D."/>
            <person name="Huang Z."/>
            <person name="Pippel M."/>
            <person name="Hughes G.M."/>
            <person name="Lavrichenko K."/>
            <person name="Devanna P."/>
            <person name="Winkler S."/>
            <person name="Jermiin L.S."/>
            <person name="Skirmuntt E.C."/>
            <person name="Katzourakis A."/>
            <person name="Burkitt-Gray L."/>
            <person name="Ray D.A."/>
            <person name="Sullivan K.A.M."/>
            <person name="Roscito J.G."/>
            <person name="Kirilenko B.M."/>
            <person name="Davalos L.M."/>
            <person name="Corthals A.P."/>
            <person name="Power M.L."/>
            <person name="Jones G."/>
            <person name="Ransome R.D."/>
            <person name="Dechmann D.K.N."/>
            <person name="Locatelli A.G."/>
            <person name="Puechmaille S.J."/>
            <person name="Fedrigo O."/>
            <person name="Jarvis E.D."/>
            <person name="Hiller M."/>
            <person name="Vernes S.C."/>
            <person name="Myers E.W."/>
            <person name="Teeling E.C."/>
        </authorList>
    </citation>
    <scope>NUCLEOTIDE SEQUENCE [LARGE SCALE GENOMIC DNA]</scope>
    <source>
        <strain evidence="1">MMolMol1</strain>
        <tissue evidence="1">Muscle</tissue>
    </source>
</reference>
<sequence length="139" mass="15717">MYRPLAFYHNCSVTMTTELTISLISLRKDTYFCTSELDLGLHLHFRVSGQSVYLFSTPPPILLMASTAYLQQNFVFLKLNVSRLHWFGCFQVCRVVRWAPDPERGGGRKSRAEDTALVTGKAPVHCHFFGAPHGEPVVL</sequence>
<keyword evidence="2" id="KW-1185">Reference proteome</keyword>
<gene>
    <name evidence="1" type="ORF">HJG59_009730</name>
</gene>
<evidence type="ECO:0000313" key="2">
    <source>
        <dbReference type="Proteomes" id="UP000550707"/>
    </source>
</evidence>
<name>A0A7J8CRW8_MOLMO</name>
<dbReference type="EMBL" id="JACASF010000020">
    <property type="protein sequence ID" value="KAF6413509.1"/>
    <property type="molecule type" value="Genomic_DNA"/>
</dbReference>
<dbReference type="Proteomes" id="UP000550707">
    <property type="component" value="Unassembled WGS sequence"/>
</dbReference>
<evidence type="ECO:0000313" key="1">
    <source>
        <dbReference type="EMBL" id="KAF6413509.1"/>
    </source>
</evidence>
<accession>A0A7J8CRW8</accession>
<dbReference type="AlphaFoldDB" id="A0A7J8CRW8"/>
<proteinExistence type="predicted"/>
<protein>
    <submittedName>
        <fullName evidence="1">Uncharacterized protein</fullName>
    </submittedName>
</protein>
<comment type="caution">
    <text evidence="1">The sequence shown here is derived from an EMBL/GenBank/DDBJ whole genome shotgun (WGS) entry which is preliminary data.</text>
</comment>
<organism evidence="1 2">
    <name type="scientific">Molossus molossus</name>
    <name type="common">Pallas' mastiff bat</name>
    <name type="synonym">Vespertilio molossus</name>
    <dbReference type="NCBI Taxonomy" id="27622"/>
    <lineage>
        <taxon>Eukaryota</taxon>
        <taxon>Metazoa</taxon>
        <taxon>Chordata</taxon>
        <taxon>Craniata</taxon>
        <taxon>Vertebrata</taxon>
        <taxon>Euteleostomi</taxon>
        <taxon>Mammalia</taxon>
        <taxon>Eutheria</taxon>
        <taxon>Laurasiatheria</taxon>
        <taxon>Chiroptera</taxon>
        <taxon>Yangochiroptera</taxon>
        <taxon>Molossidae</taxon>
        <taxon>Molossus</taxon>
    </lineage>
</organism>
<dbReference type="InParanoid" id="A0A7J8CRW8"/>